<name>A0ABU6IK16_9ACTN</name>
<comment type="similarity">
    <text evidence="1">Belongs to the PemK/MazF family.</text>
</comment>
<dbReference type="EMBL" id="JAYMFF010000022">
    <property type="protein sequence ID" value="MEC4176817.1"/>
    <property type="molecule type" value="Genomic_DNA"/>
</dbReference>
<evidence type="ECO:0000256" key="2">
    <source>
        <dbReference type="ARBA" id="ARBA00022649"/>
    </source>
</evidence>
<evidence type="ECO:0000313" key="3">
    <source>
        <dbReference type="EMBL" id="MEC4176817.1"/>
    </source>
</evidence>
<evidence type="ECO:0000256" key="1">
    <source>
        <dbReference type="ARBA" id="ARBA00007521"/>
    </source>
</evidence>
<dbReference type="SUPFAM" id="SSF50118">
    <property type="entry name" value="Cell growth inhibitor/plasmid maintenance toxic component"/>
    <property type="match status" value="1"/>
</dbReference>
<evidence type="ECO:0000313" key="4">
    <source>
        <dbReference type="Proteomes" id="UP001349994"/>
    </source>
</evidence>
<organism evidence="3 4">
    <name type="scientific">Adlercreutzia wanghongyangiae</name>
    <dbReference type="NCBI Taxonomy" id="3111451"/>
    <lineage>
        <taxon>Bacteria</taxon>
        <taxon>Bacillati</taxon>
        <taxon>Actinomycetota</taxon>
        <taxon>Coriobacteriia</taxon>
        <taxon>Eggerthellales</taxon>
        <taxon>Eggerthellaceae</taxon>
        <taxon>Adlercreutzia</taxon>
    </lineage>
</organism>
<accession>A0ABU6IK16</accession>
<reference evidence="3 4" key="1">
    <citation type="submission" date="2024-01" db="EMBL/GenBank/DDBJ databases">
        <title>novel species in genus Adlercreutzia.</title>
        <authorList>
            <person name="Liu X."/>
        </authorList>
    </citation>
    <scope>NUCLEOTIDE SEQUENCE [LARGE SCALE GENOMIC DNA]</scope>
    <source>
        <strain evidence="3 4">R7</strain>
    </source>
</reference>
<dbReference type="InterPro" id="IPR003477">
    <property type="entry name" value="PemK-like"/>
</dbReference>
<proteinExistence type="inferred from homology"/>
<sequence>MLSSSASLCPWQVWLAYVRFADHPEVGKVRPVVIIDDETVAVVAAKITSAQPQPQYRYYELVDWESEGLLKPSRIQLAPLLSLNQEDLLNDEPLGYLSDRDRRAFSILLDEQSA</sequence>
<dbReference type="InterPro" id="IPR011067">
    <property type="entry name" value="Plasmid_toxin/cell-grow_inhib"/>
</dbReference>
<keyword evidence="4" id="KW-1185">Reference proteome</keyword>
<dbReference type="RefSeq" id="WP_326424416.1">
    <property type="nucleotide sequence ID" value="NZ_JAYMFF010000022.1"/>
</dbReference>
<comment type="caution">
    <text evidence="3">The sequence shown here is derived from an EMBL/GenBank/DDBJ whole genome shotgun (WGS) entry which is preliminary data.</text>
</comment>
<dbReference type="Proteomes" id="UP001349994">
    <property type="component" value="Unassembled WGS sequence"/>
</dbReference>
<dbReference type="Pfam" id="PF02452">
    <property type="entry name" value="PemK_toxin"/>
    <property type="match status" value="1"/>
</dbReference>
<keyword evidence="2" id="KW-1277">Toxin-antitoxin system</keyword>
<dbReference type="Gene3D" id="2.30.30.110">
    <property type="match status" value="1"/>
</dbReference>
<evidence type="ECO:0008006" key="5">
    <source>
        <dbReference type="Google" id="ProtNLM"/>
    </source>
</evidence>
<gene>
    <name evidence="3" type="ORF">VIN30_10200</name>
</gene>
<protein>
    <recommendedName>
        <fullName evidence="5">Type II toxin-antitoxin system PemK/MazF family toxin</fullName>
    </recommendedName>
</protein>